<evidence type="ECO:0000259" key="3">
    <source>
        <dbReference type="Pfam" id="PF05183"/>
    </source>
</evidence>
<feature type="domain" description="RDRP core" evidence="3">
    <location>
        <begin position="290"/>
        <end position="895"/>
    </location>
</feature>
<comment type="caution">
    <text evidence="4">The sequence shown here is derived from an EMBL/GenBank/DDBJ whole genome shotgun (WGS) entry which is preliminary data.</text>
</comment>
<dbReference type="GO" id="GO:0003968">
    <property type="term" value="F:RNA-directed RNA polymerase activity"/>
    <property type="evidence" value="ECO:0007669"/>
    <property type="project" value="UniProtKB-KW"/>
</dbReference>
<dbReference type="EC" id="2.7.7.48" evidence="1"/>
<keyword evidence="1" id="KW-0548">Nucleotidyltransferase</keyword>
<evidence type="ECO:0000256" key="1">
    <source>
        <dbReference type="RuleBase" id="RU363098"/>
    </source>
</evidence>
<dbReference type="GO" id="GO:0030422">
    <property type="term" value="P:siRNA processing"/>
    <property type="evidence" value="ECO:0007669"/>
    <property type="project" value="TreeGrafter"/>
</dbReference>
<name>A0A8H3DA73_9AGAM</name>
<organism evidence="4 5">
    <name type="scientific">Rhizoctonia solani</name>
    <dbReference type="NCBI Taxonomy" id="456999"/>
    <lineage>
        <taxon>Eukaryota</taxon>
        <taxon>Fungi</taxon>
        <taxon>Dikarya</taxon>
        <taxon>Basidiomycota</taxon>
        <taxon>Agaricomycotina</taxon>
        <taxon>Agaricomycetes</taxon>
        <taxon>Cantharellales</taxon>
        <taxon>Ceratobasidiaceae</taxon>
        <taxon>Rhizoctonia</taxon>
    </lineage>
</organism>
<keyword evidence="1" id="KW-0808">Transferase</keyword>
<dbReference type="EMBL" id="CAJMXA010003771">
    <property type="protein sequence ID" value="CAE6514840.1"/>
    <property type="molecule type" value="Genomic_DNA"/>
</dbReference>
<evidence type="ECO:0000313" key="4">
    <source>
        <dbReference type="EMBL" id="CAE6514840.1"/>
    </source>
</evidence>
<dbReference type="GO" id="GO:0003723">
    <property type="term" value="F:RNA binding"/>
    <property type="evidence" value="ECO:0007669"/>
    <property type="project" value="UniProtKB-KW"/>
</dbReference>
<keyword evidence="1" id="KW-0694">RNA-binding</keyword>
<comment type="similarity">
    <text evidence="1">Belongs to the RdRP family.</text>
</comment>
<evidence type="ECO:0000313" key="5">
    <source>
        <dbReference type="Proteomes" id="UP000663853"/>
    </source>
</evidence>
<feature type="region of interest" description="Disordered" evidence="2">
    <location>
        <begin position="1"/>
        <end position="29"/>
    </location>
</feature>
<dbReference type="Proteomes" id="UP000663853">
    <property type="component" value="Unassembled WGS sequence"/>
</dbReference>
<dbReference type="InterPro" id="IPR007855">
    <property type="entry name" value="RDRP"/>
</dbReference>
<dbReference type="AlphaFoldDB" id="A0A8H3DA73"/>
<feature type="compositionally biased region" description="Basic and acidic residues" evidence="2">
    <location>
        <begin position="9"/>
        <end position="24"/>
    </location>
</feature>
<dbReference type="GO" id="GO:0031380">
    <property type="term" value="C:nuclear RNA-directed RNA polymerase complex"/>
    <property type="evidence" value="ECO:0007669"/>
    <property type="project" value="TreeGrafter"/>
</dbReference>
<reference evidence="4" key="1">
    <citation type="submission" date="2021-01" db="EMBL/GenBank/DDBJ databases">
        <authorList>
            <person name="Kaushik A."/>
        </authorList>
    </citation>
    <scope>NUCLEOTIDE SEQUENCE</scope>
    <source>
        <strain evidence="4">AG6-10EEA</strain>
    </source>
</reference>
<accession>A0A8H3DA73</accession>
<dbReference type="PANTHER" id="PTHR23079">
    <property type="entry name" value="RNA-DEPENDENT RNA POLYMERASE"/>
    <property type="match status" value="1"/>
</dbReference>
<evidence type="ECO:0000256" key="2">
    <source>
        <dbReference type="SAM" id="MobiDB-lite"/>
    </source>
</evidence>
<gene>
    <name evidence="4" type="ORF">RDB_LOCUS134219</name>
</gene>
<sequence length="1097" mass="124572">MKVTYSEQRSQETSKARSGRELRKVTRPLSQQFVRPTFIEALPSTKAEPRTPKRLKLCQEQPWTQSDLLSAIEQISQDKVPDNVFAPIEPCETQVKHVEKTPELDDMVLDEGPRFDEPEDIAMPPDEQLECQHQDSSAHYMYQDWDLPNDMHKVAHSPPHQRAFDDMGVPWAVQWEASIPSVARLVTTHPELSWDDIPLGSLERLCGSASESAPQVAYILFGQHPSYKIISARERTTQPPGSASPWAEYDQEDILLRTHSTERLGCESSYFGGKIDQILRLSVNTSGKFEFRLQPPAVSTSSRFRRYLGSRRLVEVRFSEKEPRLQKKDLRTYMISTALVINGRIFRAFYARTNTVYLVETNEALDRQEDNLVGDQYRVSLRNFIEWHNPLYANPSQTLTKWSSRFALGFSTSQPGVIFAPGDIHIISDIIAPGQTSNNAIMTDGSGFINAAAMNQITAWMKWPSVPVSVQARIGGSKGLFILHPSDRLPDDPPRIYIRPSQIKVKLDPDTRRWCPSHRILDVLTRNTMSTGVQVTDQVIMNLSHNAVQTSTLDLLTRTHIESASLIPYVKEGQWVQLWDTIYNRSRVQESVLKGLTPDSIARAHGLSSIKENEQDLLDAKFCYQPDPHSGHPPNYETQALGLLHSKFDAKFTPLFNRIESLQKSILFGLDEKCHLHIPHSACAFIIPDPLAILEAGEVFCGFNRPTRDNSGTDISTVTGPVLVTRNPCILPSDMRKVIAVDCPELWTAGYTNVIVFSVKGERSLASMLGGGDYDGDTVILIWEETIVNQFINSPTHYADVDVSDHFVSNPKRMGEIAPDDYRSVLDALLAPLMPGQVGMYGNWHATAAKVLGLDDPETVRLGNVFTTCLDGVKTGLTILPEYLAKDSKNWNNFDHRIPSKLSVIEDLKYTLDLYRKECEDQMVELRPYPRLDEDLLQPYKHERTLCERIPGLKEELDQITKFVDKMRYEFREGEFSVSRRHGKARFEHKTQGRKKYSRRQHQESEWAASEAYHKGLPKGLLHIRDEMVPRIAASYSYSQENPRWPNFSLIVAWSDLCKIKVERKGGPVMTMDPQFGSVMCINKRMRQQMDLVAIVP</sequence>
<dbReference type="PANTHER" id="PTHR23079:SF55">
    <property type="entry name" value="RNA-DIRECTED RNA POLYMERASE"/>
    <property type="match status" value="1"/>
</dbReference>
<keyword evidence="1" id="KW-0696">RNA-directed RNA polymerase</keyword>
<proteinExistence type="inferred from homology"/>
<protein>
    <recommendedName>
        <fullName evidence="1">RNA-dependent RNA polymerase</fullName>
        <ecNumber evidence="1">2.7.7.48</ecNumber>
    </recommendedName>
</protein>
<dbReference type="Pfam" id="PF05183">
    <property type="entry name" value="RdRP"/>
    <property type="match status" value="1"/>
</dbReference>
<comment type="catalytic activity">
    <reaction evidence="1">
        <text>RNA(n) + a ribonucleoside 5'-triphosphate = RNA(n+1) + diphosphate</text>
        <dbReference type="Rhea" id="RHEA:21248"/>
        <dbReference type="Rhea" id="RHEA-COMP:14527"/>
        <dbReference type="Rhea" id="RHEA-COMP:17342"/>
        <dbReference type="ChEBI" id="CHEBI:33019"/>
        <dbReference type="ChEBI" id="CHEBI:61557"/>
        <dbReference type="ChEBI" id="CHEBI:140395"/>
        <dbReference type="EC" id="2.7.7.48"/>
    </reaction>
</comment>
<dbReference type="InterPro" id="IPR057596">
    <property type="entry name" value="RDRP_core"/>
</dbReference>